<protein>
    <recommendedName>
        <fullName evidence="3 9">Nicotinate phosphoribosyltransferase</fullName>
        <ecNumber evidence="3 9">6.3.4.21</ecNumber>
    </recommendedName>
</protein>
<keyword evidence="7 9" id="KW-0808">Transferase</keyword>
<dbReference type="Pfam" id="PF04095">
    <property type="entry name" value="NAPRTase"/>
    <property type="match status" value="1"/>
</dbReference>
<keyword evidence="5 9" id="KW-0436">Ligase</keyword>
<evidence type="ECO:0000256" key="5">
    <source>
        <dbReference type="ARBA" id="ARBA00022598"/>
    </source>
</evidence>
<dbReference type="PANTHER" id="PTHR11098:SF1">
    <property type="entry name" value="NICOTINATE PHOSPHORIBOSYLTRANSFERASE"/>
    <property type="match status" value="1"/>
</dbReference>
<dbReference type="NCBIfam" id="NF009131">
    <property type="entry name" value="PRK12484.1"/>
    <property type="match status" value="1"/>
</dbReference>
<dbReference type="SUPFAM" id="SSF51690">
    <property type="entry name" value="Nicotinate/Quinolinate PRTase C-terminal domain-like"/>
    <property type="match status" value="1"/>
</dbReference>
<evidence type="ECO:0000256" key="2">
    <source>
        <dbReference type="ARBA" id="ARBA00010897"/>
    </source>
</evidence>
<feature type="domain" description="Nicotinate/nicotinamide phosphoribosyltransferase" evidence="10">
    <location>
        <begin position="167"/>
        <end position="351"/>
    </location>
</feature>
<dbReference type="STRING" id="760192.Halhy_0091"/>
<dbReference type="Pfam" id="PF17767">
    <property type="entry name" value="NAPRTase_N"/>
    <property type="match status" value="1"/>
</dbReference>
<proteinExistence type="inferred from homology"/>
<dbReference type="InterPro" id="IPR007229">
    <property type="entry name" value="Nic_PRibTrfase-Fam"/>
</dbReference>
<evidence type="ECO:0000259" key="12">
    <source>
        <dbReference type="Pfam" id="PF17956"/>
    </source>
</evidence>
<feature type="domain" description="Nicotinate phosphoribosyltransferase C-terminal" evidence="12">
    <location>
        <begin position="375"/>
        <end position="458"/>
    </location>
</feature>
<evidence type="ECO:0000259" key="10">
    <source>
        <dbReference type="Pfam" id="PF04095"/>
    </source>
</evidence>
<comment type="catalytic activity">
    <reaction evidence="8 9">
        <text>5-phospho-alpha-D-ribose 1-diphosphate + nicotinate + ATP + H2O = nicotinate beta-D-ribonucleotide + ADP + phosphate + diphosphate</text>
        <dbReference type="Rhea" id="RHEA:36163"/>
        <dbReference type="ChEBI" id="CHEBI:15377"/>
        <dbReference type="ChEBI" id="CHEBI:30616"/>
        <dbReference type="ChEBI" id="CHEBI:32544"/>
        <dbReference type="ChEBI" id="CHEBI:33019"/>
        <dbReference type="ChEBI" id="CHEBI:43474"/>
        <dbReference type="ChEBI" id="CHEBI:57502"/>
        <dbReference type="ChEBI" id="CHEBI:58017"/>
        <dbReference type="ChEBI" id="CHEBI:456216"/>
        <dbReference type="EC" id="6.3.4.21"/>
    </reaction>
</comment>
<dbReference type="InterPro" id="IPR006405">
    <property type="entry name" value="Nic_PRibTrfase_pncB"/>
</dbReference>
<dbReference type="GO" id="GO:0034355">
    <property type="term" value="P:NAD+ biosynthetic process via the salvage pathway"/>
    <property type="evidence" value="ECO:0007669"/>
    <property type="project" value="UniProtKB-ARBA"/>
</dbReference>
<keyword evidence="4" id="KW-0597">Phosphoprotein</keyword>
<dbReference type="NCBIfam" id="TIGR01513">
    <property type="entry name" value="NAPRTase_put"/>
    <property type="match status" value="1"/>
</dbReference>
<dbReference type="AlphaFoldDB" id="F4KSP0"/>
<comment type="pathway">
    <text evidence="1 9">Cofactor biosynthesis; NAD(+) biosynthesis; nicotinate D-ribonucleotide from nicotinate: step 1/1.</text>
</comment>
<dbReference type="GO" id="GO:0004516">
    <property type="term" value="F:nicotinate phosphoribosyltransferase activity"/>
    <property type="evidence" value="ECO:0007669"/>
    <property type="project" value="UniProtKB-UniRule"/>
</dbReference>
<evidence type="ECO:0000256" key="3">
    <source>
        <dbReference type="ARBA" id="ARBA00013236"/>
    </source>
</evidence>
<sequence length="481" mass="53467">MTNTSHLSTVYREKFALVADLYHLTMAYGFWKNGLQDRPSVFQLYYRRNPFGNPYAIATGLGLAIDYLQQFRFTVEDIHYLGSLNGADGKPLFDIGFLNYLQRLEFKCDVYAIPEGTAVFPNQPLIRVEGPLLQAQIIESALLNLINFSTLIATKAARVVQAAPGDQILEFGLRRAQGLDGALTASRAAYIGGCHATSNLLAGKYYRIPVRGTHAHSWVMSYGDELKSYRGFASAMPNNCIFLVDTYDTISGIKNAIEVGKELRTTGHDLIGIRLDSGDLGALSKIARQMLDEAGFNNTAILASDCLDENSIKKLKNEGAPINIWGVGTELITGGTQAALGGVYKLAAIQDNDGAWEYRIKKSEDLYKMSNPGIHQVRRYYNAAGIPQADVLFELGKQEPEQELIEMHNGKASPLPSPAPFEDLLVPIFKTGALVYTVPELHQVRERSIQQQLLFKDAEQDFIHGLDRYLYDLKQRFAQKN</sequence>
<keyword evidence="6 9" id="KW-0662">Pyridine nucleotide biosynthesis</keyword>
<dbReference type="UniPathway" id="UPA00253">
    <property type="reaction ID" value="UER00457"/>
</dbReference>
<dbReference type="GO" id="GO:0047280">
    <property type="term" value="F:nicotinamide phosphoribosyltransferase activity"/>
    <property type="evidence" value="ECO:0007669"/>
    <property type="project" value="UniProtKB-ARBA"/>
</dbReference>
<comment type="similarity">
    <text evidence="2 9">Belongs to the NAPRTase family.</text>
</comment>
<comment type="function">
    <text evidence="9">Catalyzes the first step in the biosynthesis of NAD from nicotinic acid, the ATP-dependent synthesis of beta-nicotinate D-ribonucleotide from nicotinate and 5-phospho-D-ribose 1-phosphate.</text>
</comment>
<organism evidence="13 14">
    <name type="scientific">Haliscomenobacter hydrossis (strain ATCC 27775 / DSM 1100 / LMG 10767 / O)</name>
    <dbReference type="NCBI Taxonomy" id="760192"/>
    <lineage>
        <taxon>Bacteria</taxon>
        <taxon>Pseudomonadati</taxon>
        <taxon>Bacteroidota</taxon>
        <taxon>Saprospiria</taxon>
        <taxon>Saprospirales</taxon>
        <taxon>Haliscomenobacteraceae</taxon>
        <taxon>Haliscomenobacter</taxon>
    </lineage>
</organism>
<dbReference type="EMBL" id="CP002691">
    <property type="protein sequence ID" value="AEE48004.1"/>
    <property type="molecule type" value="Genomic_DNA"/>
</dbReference>
<dbReference type="SUPFAM" id="SSF54675">
    <property type="entry name" value="Nicotinate/Quinolinate PRTase N-terminal domain-like"/>
    <property type="match status" value="1"/>
</dbReference>
<evidence type="ECO:0000256" key="8">
    <source>
        <dbReference type="ARBA" id="ARBA00048668"/>
    </source>
</evidence>
<keyword evidence="14" id="KW-1185">Reference proteome</keyword>
<dbReference type="HOGENOM" id="CLU_025154_2_1_10"/>
<name>F4KSP0_HALH1</name>
<dbReference type="eggNOG" id="COG1488">
    <property type="taxonomic scope" value="Bacteria"/>
</dbReference>
<evidence type="ECO:0000313" key="14">
    <source>
        <dbReference type="Proteomes" id="UP000008461"/>
    </source>
</evidence>
<dbReference type="FunFam" id="3.20.20.70:FF:000076">
    <property type="entry name" value="Nicotinate phosphoribosyltransferase"/>
    <property type="match status" value="1"/>
</dbReference>
<dbReference type="InterPro" id="IPR041619">
    <property type="entry name" value="NAPRTase_C"/>
</dbReference>
<keyword evidence="13" id="KW-0328">Glycosyltransferase</keyword>
<dbReference type="GO" id="GO:0005829">
    <property type="term" value="C:cytosol"/>
    <property type="evidence" value="ECO:0007669"/>
    <property type="project" value="TreeGrafter"/>
</dbReference>
<dbReference type="InterPro" id="IPR040727">
    <property type="entry name" value="NAPRTase_N"/>
</dbReference>
<dbReference type="PANTHER" id="PTHR11098">
    <property type="entry name" value="NICOTINATE PHOSPHORIBOSYLTRANSFERASE"/>
    <property type="match status" value="1"/>
</dbReference>
<dbReference type="Pfam" id="PF17956">
    <property type="entry name" value="NAPRTase_C"/>
    <property type="match status" value="1"/>
</dbReference>
<dbReference type="Gene3D" id="3.20.140.10">
    <property type="entry name" value="nicotinate phosphoribosyltransferase"/>
    <property type="match status" value="1"/>
</dbReference>
<dbReference type="NCBIfam" id="NF006695">
    <property type="entry name" value="PRK09243.1-2"/>
    <property type="match status" value="1"/>
</dbReference>
<gene>
    <name evidence="13" type="ordered locus">Halhy_0091</name>
</gene>
<evidence type="ECO:0000256" key="6">
    <source>
        <dbReference type="ARBA" id="ARBA00022642"/>
    </source>
</evidence>
<reference key="2">
    <citation type="submission" date="2011-04" db="EMBL/GenBank/DDBJ databases">
        <title>Complete sequence of chromosome of Haliscomenobacter hydrossis DSM 1100.</title>
        <authorList>
            <consortium name="US DOE Joint Genome Institute (JGI-PGF)"/>
            <person name="Lucas S."/>
            <person name="Han J."/>
            <person name="Lapidus A."/>
            <person name="Bruce D."/>
            <person name="Goodwin L."/>
            <person name="Pitluck S."/>
            <person name="Peters L."/>
            <person name="Kyrpides N."/>
            <person name="Mavromatis K."/>
            <person name="Ivanova N."/>
            <person name="Ovchinnikova G."/>
            <person name="Pagani I."/>
            <person name="Daligault H."/>
            <person name="Detter J.C."/>
            <person name="Han C."/>
            <person name="Land M."/>
            <person name="Hauser L."/>
            <person name="Markowitz V."/>
            <person name="Cheng J.-F."/>
            <person name="Hugenholtz P."/>
            <person name="Woyke T."/>
            <person name="Wu D."/>
            <person name="Verbarg S."/>
            <person name="Frueling A."/>
            <person name="Brambilla E."/>
            <person name="Klenk H.-P."/>
            <person name="Eisen J.A."/>
        </authorList>
    </citation>
    <scope>NUCLEOTIDE SEQUENCE</scope>
    <source>
        <strain>DSM 1100</strain>
    </source>
</reference>
<dbReference type="PIRSF" id="PIRSF000484">
    <property type="entry name" value="NAPRT"/>
    <property type="match status" value="1"/>
</dbReference>
<comment type="PTM">
    <text evidence="9">Transiently phosphorylated on a His residue during the reaction cycle. Phosphorylation strongly increases the affinity for substrates and increases the rate of nicotinate D-ribonucleotide production. Dephosphorylation regenerates the low-affinity form of the enzyme, leading to product release.</text>
</comment>
<dbReference type="Proteomes" id="UP000008461">
    <property type="component" value="Chromosome"/>
</dbReference>
<dbReference type="Gene3D" id="3.20.20.70">
    <property type="entry name" value="Aldolase class I"/>
    <property type="match status" value="1"/>
</dbReference>
<dbReference type="CDD" id="cd01570">
    <property type="entry name" value="NAPRTase_A"/>
    <property type="match status" value="1"/>
</dbReference>
<dbReference type="OrthoDB" id="9770610at2"/>
<dbReference type="EC" id="6.3.4.21" evidence="3 9"/>
<dbReference type="RefSeq" id="WP_013762568.1">
    <property type="nucleotide sequence ID" value="NC_015510.1"/>
</dbReference>
<feature type="domain" description="Nicotinate phosphoribosyltransferase N-terminal" evidence="11">
    <location>
        <begin position="17"/>
        <end position="147"/>
    </location>
</feature>
<evidence type="ECO:0000259" key="11">
    <source>
        <dbReference type="Pfam" id="PF17767"/>
    </source>
</evidence>
<evidence type="ECO:0000256" key="9">
    <source>
        <dbReference type="RuleBase" id="RU365100"/>
    </source>
</evidence>
<evidence type="ECO:0000256" key="4">
    <source>
        <dbReference type="ARBA" id="ARBA00022553"/>
    </source>
</evidence>
<dbReference type="InterPro" id="IPR036068">
    <property type="entry name" value="Nicotinate_pribotase-like_C"/>
</dbReference>
<evidence type="ECO:0000313" key="13">
    <source>
        <dbReference type="EMBL" id="AEE48004.1"/>
    </source>
</evidence>
<dbReference type="KEGG" id="hhy:Halhy_0091"/>
<dbReference type="InterPro" id="IPR041525">
    <property type="entry name" value="N/Namide_PRibTrfase"/>
</dbReference>
<accession>F4KSP0</accession>
<evidence type="ECO:0000256" key="7">
    <source>
        <dbReference type="ARBA" id="ARBA00022679"/>
    </source>
</evidence>
<reference evidence="13 14" key="1">
    <citation type="journal article" date="2011" name="Stand. Genomic Sci.">
        <title>Complete genome sequence of Haliscomenobacter hydrossis type strain (O).</title>
        <authorList>
            <consortium name="US DOE Joint Genome Institute (JGI-PGF)"/>
            <person name="Daligault H."/>
            <person name="Lapidus A."/>
            <person name="Zeytun A."/>
            <person name="Nolan M."/>
            <person name="Lucas S."/>
            <person name="Del Rio T.G."/>
            <person name="Tice H."/>
            <person name="Cheng J.F."/>
            <person name="Tapia R."/>
            <person name="Han C."/>
            <person name="Goodwin L."/>
            <person name="Pitluck S."/>
            <person name="Liolios K."/>
            <person name="Pagani I."/>
            <person name="Ivanova N."/>
            <person name="Huntemann M."/>
            <person name="Mavromatis K."/>
            <person name="Mikhailova N."/>
            <person name="Pati A."/>
            <person name="Chen A."/>
            <person name="Palaniappan K."/>
            <person name="Land M."/>
            <person name="Hauser L."/>
            <person name="Brambilla E.M."/>
            <person name="Rohde M."/>
            <person name="Verbarg S."/>
            <person name="Goker M."/>
            <person name="Bristow J."/>
            <person name="Eisen J.A."/>
            <person name="Markowitz V."/>
            <person name="Hugenholtz P."/>
            <person name="Kyrpides N.C."/>
            <person name="Klenk H.P."/>
            <person name="Woyke T."/>
        </authorList>
    </citation>
    <scope>NUCLEOTIDE SEQUENCE [LARGE SCALE GENOMIC DNA]</scope>
    <source>
        <strain evidence="14">ATCC 27775 / DSM 1100 / LMG 10767 / O</strain>
    </source>
</reference>
<evidence type="ECO:0000256" key="1">
    <source>
        <dbReference type="ARBA" id="ARBA00004952"/>
    </source>
</evidence>
<dbReference type="InterPro" id="IPR013785">
    <property type="entry name" value="Aldolase_TIM"/>
</dbReference>